<dbReference type="Pfam" id="PF06161">
    <property type="entry name" value="DUF975"/>
    <property type="match status" value="1"/>
</dbReference>
<feature type="transmembrane region" description="Helical" evidence="1">
    <location>
        <begin position="154"/>
        <end position="175"/>
    </location>
</feature>
<dbReference type="EMBL" id="JAWMWH010000001">
    <property type="protein sequence ID" value="MEJ6399850.1"/>
    <property type="molecule type" value="Genomic_DNA"/>
</dbReference>
<feature type="transmembrane region" description="Helical" evidence="1">
    <location>
        <begin position="124"/>
        <end position="148"/>
    </location>
</feature>
<protein>
    <submittedName>
        <fullName evidence="2">DUF975 family protein</fullName>
    </submittedName>
</protein>
<evidence type="ECO:0000313" key="2">
    <source>
        <dbReference type="EMBL" id="MEJ6399850.1"/>
    </source>
</evidence>
<name>A0ABU8SJV2_9LACO</name>
<dbReference type="InterPro" id="IPR010380">
    <property type="entry name" value="DUF975"/>
</dbReference>
<reference evidence="2 3" key="1">
    <citation type="submission" date="2023-10" db="EMBL/GenBank/DDBJ databases">
        <title>Nicoliella lavandulae sp. nov. isolated from Lavandula angustifolia flowers.</title>
        <authorList>
            <person name="Alcantara C."/>
            <person name="Zuniga M."/>
            <person name="Landete J.M."/>
            <person name="Monedero V."/>
        </authorList>
    </citation>
    <scope>NUCLEOTIDE SEQUENCE [LARGE SCALE GENOMIC DNA]</scope>
    <source>
        <strain evidence="2 3">Es01</strain>
    </source>
</reference>
<feature type="transmembrane region" description="Helical" evidence="1">
    <location>
        <begin position="68"/>
        <end position="86"/>
    </location>
</feature>
<keyword evidence="1" id="KW-0472">Membrane</keyword>
<dbReference type="PANTHER" id="PTHR40076">
    <property type="entry name" value="MEMBRANE PROTEIN-RELATED"/>
    <property type="match status" value="1"/>
</dbReference>
<proteinExistence type="predicted"/>
<dbReference type="PANTHER" id="PTHR40076:SF1">
    <property type="entry name" value="MEMBRANE PROTEIN"/>
    <property type="match status" value="1"/>
</dbReference>
<dbReference type="RefSeq" id="WP_339959686.1">
    <property type="nucleotide sequence ID" value="NZ_JAWMWH010000001.1"/>
</dbReference>
<feature type="transmembrane region" description="Helical" evidence="1">
    <location>
        <begin position="217"/>
        <end position="242"/>
    </location>
</feature>
<keyword evidence="1" id="KW-0812">Transmembrane</keyword>
<evidence type="ECO:0000313" key="3">
    <source>
        <dbReference type="Proteomes" id="UP001370590"/>
    </source>
</evidence>
<gene>
    <name evidence="2" type="ORF">R4146_01430</name>
</gene>
<organism evidence="2 3">
    <name type="scientific">Nicoliella lavandulae</name>
    <dbReference type="NCBI Taxonomy" id="3082954"/>
    <lineage>
        <taxon>Bacteria</taxon>
        <taxon>Bacillati</taxon>
        <taxon>Bacillota</taxon>
        <taxon>Bacilli</taxon>
        <taxon>Lactobacillales</taxon>
        <taxon>Lactobacillaceae</taxon>
        <taxon>Nicoliella</taxon>
    </lineage>
</organism>
<evidence type="ECO:0000256" key="1">
    <source>
        <dbReference type="SAM" id="Phobius"/>
    </source>
</evidence>
<feature type="transmembrane region" description="Helical" evidence="1">
    <location>
        <begin position="20"/>
        <end position="40"/>
    </location>
</feature>
<keyword evidence="3" id="KW-1185">Reference proteome</keyword>
<sequence length="267" mass="29641">MKFADLKAEAKGQLAPHYGFFLLLLLPAYILSIISGGSYVTQFSSQVSQMTSNANGVYNTQNVSSSGGLFSIFANVLLLSAFFVMIKVMRGQDTTFKGGFKKAFNIFTRGDYFFGAFMVGLLKYVYIFLWSLLGYILAIAAVAVAVTLNRNQAAFFALVFLAALLLIATSVVTTIKSLAYSQAQFIFRDGLDNDQPVSYNQAITKSRQLMDGHKGEFFLLILSFILWYLLGIITLGLANIFYVTPYTRLTFANYYVHLTENNITSAE</sequence>
<dbReference type="Proteomes" id="UP001370590">
    <property type="component" value="Unassembled WGS sequence"/>
</dbReference>
<comment type="caution">
    <text evidence="2">The sequence shown here is derived from an EMBL/GenBank/DDBJ whole genome shotgun (WGS) entry which is preliminary data.</text>
</comment>
<accession>A0ABU8SJV2</accession>
<keyword evidence="1" id="KW-1133">Transmembrane helix</keyword>